<evidence type="ECO:0000313" key="3">
    <source>
        <dbReference type="EMBL" id="RBP43748.1"/>
    </source>
</evidence>
<feature type="domain" description="DUF2314" evidence="2">
    <location>
        <begin position="312"/>
        <end position="415"/>
    </location>
</feature>
<sequence length="424" mass="46938">MKRALDWLFSNRNLAVLLLGLKAYAFGLASTLPGRGWTMALVALAVAAIIGLCLWKTWAQKLAAALLAASAVFSLYVMSNNGFSTRRLFGAIASAYIAWGVWKRPKEGFFDAGDGDASHPSSDGDDKPLISLVHLRSSQRYLEPAILAQALSDAWSIKLEAKADPEDEASDESDGFVAGGDAVYFVFTFKPAMAMFMVHNREDQYFNEVEDLARKVPNLRFANIIREHSAWLAIDLMENATVPQMRDQAYQMIGKAITALADDDTLALFCPQHQYFNLWSEELENVLCGPNPLGAFKKEVKAPVIGVKNSTTMEEAIAEAKRRWPEFVAAFKERDPNDPRFIVKAAFTTGEDTEHMWLEVFGIEPEYVHGHLMNEPFHHPTLKQGSQVEVPVSDISDWLFPKGDEPVGNFTGHLVNAAAKPQAG</sequence>
<keyword evidence="4" id="KW-1185">Reference proteome</keyword>
<dbReference type="Proteomes" id="UP000253426">
    <property type="component" value="Unassembled WGS sequence"/>
</dbReference>
<accession>A0A366HLD3</accession>
<dbReference type="OrthoDB" id="243495at2"/>
<keyword evidence="1" id="KW-1133">Transmembrane helix</keyword>
<keyword evidence="1" id="KW-0812">Transmembrane</keyword>
<protein>
    <submittedName>
        <fullName evidence="3">Uncharacterized protein YegJ (DUF2314 family)</fullName>
    </submittedName>
</protein>
<dbReference type="Pfam" id="PF10077">
    <property type="entry name" value="DUF2314"/>
    <property type="match status" value="1"/>
</dbReference>
<reference evidence="3 4" key="1">
    <citation type="submission" date="2018-06" db="EMBL/GenBank/DDBJ databases">
        <title>Genomic Encyclopedia of Type Strains, Phase IV (KMG-IV): sequencing the most valuable type-strain genomes for metagenomic binning, comparative biology and taxonomic classification.</title>
        <authorList>
            <person name="Goeker M."/>
        </authorList>
    </citation>
    <scope>NUCLEOTIDE SEQUENCE [LARGE SCALE GENOMIC DNA]</scope>
    <source>
        <strain evidence="3 4">DSM 25532</strain>
    </source>
</reference>
<dbReference type="AlphaFoldDB" id="A0A366HLD3"/>
<proteinExistence type="predicted"/>
<keyword evidence="1" id="KW-0472">Membrane</keyword>
<gene>
    <name evidence="3" type="ORF">DES53_105147</name>
</gene>
<dbReference type="EMBL" id="QNRR01000005">
    <property type="protein sequence ID" value="RBP43748.1"/>
    <property type="molecule type" value="Genomic_DNA"/>
</dbReference>
<feature type="transmembrane region" description="Helical" evidence="1">
    <location>
        <begin position="35"/>
        <end position="55"/>
    </location>
</feature>
<evidence type="ECO:0000313" key="4">
    <source>
        <dbReference type="Proteomes" id="UP000253426"/>
    </source>
</evidence>
<evidence type="ECO:0000256" key="1">
    <source>
        <dbReference type="SAM" id="Phobius"/>
    </source>
</evidence>
<organism evidence="3 4">
    <name type="scientific">Roseimicrobium gellanilyticum</name>
    <dbReference type="NCBI Taxonomy" id="748857"/>
    <lineage>
        <taxon>Bacteria</taxon>
        <taxon>Pseudomonadati</taxon>
        <taxon>Verrucomicrobiota</taxon>
        <taxon>Verrucomicrobiia</taxon>
        <taxon>Verrucomicrobiales</taxon>
        <taxon>Verrucomicrobiaceae</taxon>
        <taxon>Roseimicrobium</taxon>
    </lineage>
</organism>
<evidence type="ECO:0000259" key="2">
    <source>
        <dbReference type="Pfam" id="PF10077"/>
    </source>
</evidence>
<dbReference type="InterPro" id="IPR018756">
    <property type="entry name" value="DUF2314"/>
</dbReference>
<name>A0A366HLD3_9BACT</name>
<feature type="transmembrane region" description="Helical" evidence="1">
    <location>
        <begin position="62"/>
        <end position="79"/>
    </location>
</feature>
<dbReference type="RefSeq" id="WP_113959225.1">
    <property type="nucleotide sequence ID" value="NZ_QNRR01000005.1"/>
</dbReference>
<comment type="caution">
    <text evidence="3">The sequence shown here is derived from an EMBL/GenBank/DDBJ whole genome shotgun (WGS) entry which is preliminary data.</text>
</comment>